<gene>
    <name evidence="1" type="ORF">ODALV1_LOCUS27951</name>
</gene>
<reference evidence="1 2" key="1">
    <citation type="submission" date="2024-08" db="EMBL/GenBank/DDBJ databases">
        <authorList>
            <person name="Cucini C."/>
            <person name="Frati F."/>
        </authorList>
    </citation>
    <scope>NUCLEOTIDE SEQUENCE [LARGE SCALE GENOMIC DNA]</scope>
</reference>
<organism evidence="1 2">
    <name type="scientific">Orchesella dallaii</name>
    <dbReference type="NCBI Taxonomy" id="48710"/>
    <lineage>
        <taxon>Eukaryota</taxon>
        <taxon>Metazoa</taxon>
        <taxon>Ecdysozoa</taxon>
        <taxon>Arthropoda</taxon>
        <taxon>Hexapoda</taxon>
        <taxon>Collembola</taxon>
        <taxon>Entomobryomorpha</taxon>
        <taxon>Entomobryoidea</taxon>
        <taxon>Orchesellidae</taxon>
        <taxon>Orchesellinae</taxon>
        <taxon>Orchesella</taxon>
    </lineage>
</organism>
<accession>A0ABP1S041</accession>
<protein>
    <submittedName>
        <fullName evidence="1">Uncharacterized protein</fullName>
    </submittedName>
</protein>
<proteinExistence type="predicted"/>
<comment type="caution">
    <text evidence="1">The sequence shown here is derived from an EMBL/GenBank/DDBJ whole genome shotgun (WGS) entry which is preliminary data.</text>
</comment>
<evidence type="ECO:0000313" key="2">
    <source>
        <dbReference type="Proteomes" id="UP001642540"/>
    </source>
</evidence>
<name>A0ABP1S041_9HEXA</name>
<dbReference type="Proteomes" id="UP001642540">
    <property type="component" value="Unassembled WGS sequence"/>
</dbReference>
<evidence type="ECO:0000313" key="1">
    <source>
        <dbReference type="EMBL" id="CAL8139694.1"/>
    </source>
</evidence>
<keyword evidence="2" id="KW-1185">Reference proteome</keyword>
<sequence>MKQASTLDKMEPIVIVGLVLGLAALANSCSNAGKRKQKQNVEKDVEDLAINLSPSEGYIQAGKEAASSVFMLLKQNAVLLGITIARTKIAGSIGKNTGISFIDRKREQQVNPDFDCVLFINDEEPPSTILVVCQNDLCQHNCVCVVSVYESKKFGLVSMLKQNILTCVTGDTTRNDTLDTCVNCVTTTNYVKGIDLLSLRGRSVGELEAQIVQKNIWEQQKRSLAAEHEVNEQKIRMFSH</sequence>
<dbReference type="EMBL" id="CAXLJM020000129">
    <property type="protein sequence ID" value="CAL8139694.1"/>
    <property type="molecule type" value="Genomic_DNA"/>
</dbReference>